<dbReference type="Pfam" id="PF00043">
    <property type="entry name" value="GST_C"/>
    <property type="match status" value="1"/>
</dbReference>
<name>A0A2C5WWQ6_9PEZI</name>
<dbReference type="PANTHER" id="PTHR44051">
    <property type="entry name" value="GLUTATHIONE S-TRANSFERASE-RELATED"/>
    <property type="match status" value="1"/>
</dbReference>
<dbReference type="EMBL" id="APWK03000131">
    <property type="protein sequence ID" value="PHH50447.1"/>
    <property type="molecule type" value="Genomic_DNA"/>
</dbReference>
<dbReference type="AlphaFoldDB" id="A0A2C5WWQ6"/>
<proteinExistence type="inferred from homology"/>
<evidence type="ECO:0000259" key="3">
    <source>
        <dbReference type="PROSITE" id="PS50405"/>
    </source>
</evidence>
<keyword evidence="5" id="KW-1185">Reference proteome</keyword>
<evidence type="ECO:0000313" key="4">
    <source>
        <dbReference type="EMBL" id="PHH50447.1"/>
    </source>
</evidence>
<sequence>MTKIATDIHLYTTNTPNGVKVSMLLEELNLEYKVTRIDIMAGGSKEPWFLEINPNGRIPALTDTFTDGKPIRLFESASIMQYLVERYDTEHKLSYPRDSRESWEVNNWRGSAIAIHMCYPSSGGDYETDFGVQVFWQMAGLGPMQGQANHFARYAPEKIEYGINRYMNESRRLYRVLDGHLAKSTSGFMVGDKCTIADFVMIGWVGSSNWCGLNIDEFPKVKEWLERMEKRPAVVAGWNVPTPRMNLNLTQKEAKERGEWIQKAMAEDAKKAD</sequence>
<evidence type="ECO:0000256" key="1">
    <source>
        <dbReference type="ARBA" id="ARBA00007409"/>
    </source>
</evidence>
<dbReference type="Pfam" id="PF13409">
    <property type="entry name" value="GST_N_2"/>
    <property type="match status" value="1"/>
</dbReference>
<comment type="caution">
    <text evidence="4">The sequence shown here is derived from an EMBL/GenBank/DDBJ whole genome shotgun (WGS) entry which is preliminary data.</text>
</comment>
<dbReference type="PROSITE" id="PS50404">
    <property type="entry name" value="GST_NTER"/>
    <property type="match status" value="1"/>
</dbReference>
<protein>
    <submittedName>
        <fullName evidence="4">Glutathione S-transferase-like protein gedE</fullName>
    </submittedName>
</protein>
<dbReference type="InterPro" id="IPR004045">
    <property type="entry name" value="Glutathione_S-Trfase_N"/>
</dbReference>
<dbReference type="PROSITE" id="PS50405">
    <property type="entry name" value="GST_CTER"/>
    <property type="match status" value="1"/>
</dbReference>
<organism evidence="4 5">
    <name type="scientific">Ceratocystis fimbriata CBS 114723</name>
    <dbReference type="NCBI Taxonomy" id="1035309"/>
    <lineage>
        <taxon>Eukaryota</taxon>
        <taxon>Fungi</taxon>
        <taxon>Dikarya</taxon>
        <taxon>Ascomycota</taxon>
        <taxon>Pezizomycotina</taxon>
        <taxon>Sordariomycetes</taxon>
        <taxon>Hypocreomycetidae</taxon>
        <taxon>Microascales</taxon>
        <taxon>Ceratocystidaceae</taxon>
        <taxon>Ceratocystis</taxon>
    </lineage>
</organism>
<dbReference type="SUPFAM" id="SSF47616">
    <property type="entry name" value="GST C-terminal domain-like"/>
    <property type="match status" value="1"/>
</dbReference>
<gene>
    <name evidence="4" type="primary">gedE</name>
    <name evidence="4" type="ORF">CFIMG_004497RA</name>
</gene>
<evidence type="ECO:0000313" key="5">
    <source>
        <dbReference type="Proteomes" id="UP000222788"/>
    </source>
</evidence>
<keyword evidence="4" id="KW-0808">Transferase</keyword>
<accession>A0A2C5WWQ6</accession>
<reference evidence="4 5" key="2">
    <citation type="journal article" date="2013" name="IMA Fungus">
        <title>IMA Genome-F 1: Ceratocystis fimbriata: Draft nuclear genome sequence for the plant pathogen, Ceratocystis fimbriata.</title>
        <authorList>
            <person name="Wilken P.M."/>
            <person name="Steenkamp E.T."/>
            <person name="Wingfield M.J."/>
            <person name="de Beer Z.W."/>
            <person name="Wingfield B.D."/>
        </authorList>
    </citation>
    <scope>NUCLEOTIDE SEQUENCE [LARGE SCALE GENOMIC DNA]</scope>
    <source>
        <strain evidence="4 5">CBS 114723</strain>
    </source>
</reference>
<feature type="domain" description="GST N-terminal" evidence="2">
    <location>
        <begin position="5"/>
        <end position="91"/>
    </location>
</feature>
<evidence type="ECO:0000259" key="2">
    <source>
        <dbReference type="PROSITE" id="PS50404"/>
    </source>
</evidence>
<feature type="domain" description="GST C-terminal" evidence="3">
    <location>
        <begin position="90"/>
        <end position="249"/>
    </location>
</feature>
<reference evidence="4 5" key="1">
    <citation type="journal article" date="2013" name="Fungal Biol.">
        <title>Analysis of microsatellite markers in the genome of the plant pathogen Ceratocystis fimbriata.</title>
        <authorList>
            <person name="Simpson M.C."/>
            <person name="Wilken P.M."/>
            <person name="Coetzee M.P."/>
            <person name="Wingfield M.J."/>
            <person name="Wingfield B.D."/>
        </authorList>
    </citation>
    <scope>NUCLEOTIDE SEQUENCE [LARGE SCALE GENOMIC DNA]</scope>
    <source>
        <strain evidence="4 5">CBS 114723</strain>
    </source>
</reference>
<dbReference type="SUPFAM" id="SSF52833">
    <property type="entry name" value="Thioredoxin-like"/>
    <property type="match status" value="1"/>
</dbReference>
<dbReference type="InterPro" id="IPR004046">
    <property type="entry name" value="GST_C"/>
</dbReference>
<dbReference type="SFLD" id="SFLDS00019">
    <property type="entry name" value="Glutathione_Transferase_(cytos"/>
    <property type="match status" value="1"/>
</dbReference>
<dbReference type="CDD" id="cd03048">
    <property type="entry name" value="GST_N_Ure2p_like"/>
    <property type="match status" value="1"/>
</dbReference>
<dbReference type="InterPro" id="IPR036249">
    <property type="entry name" value="Thioredoxin-like_sf"/>
</dbReference>
<dbReference type="STRING" id="1035309.A0A2C5WWQ6"/>
<dbReference type="InterPro" id="IPR036282">
    <property type="entry name" value="Glutathione-S-Trfase_C_sf"/>
</dbReference>
<dbReference type="Gene3D" id="1.20.1050.10">
    <property type="match status" value="1"/>
</dbReference>
<dbReference type="Gene3D" id="3.40.30.10">
    <property type="entry name" value="Glutaredoxin"/>
    <property type="match status" value="1"/>
</dbReference>
<comment type="similarity">
    <text evidence="1">Belongs to the GST superfamily.</text>
</comment>
<dbReference type="InterPro" id="IPR010987">
    <property type="entry name" value="Glutathione-S-Trfase_C-like"/>
</dbReference>
<dbReference type="Proteomes" id="UP000222788">
    <property type="component" value="Unassembled WGS sequence"/>
</dbReference>
<dbReference type="GO" id="GO:0016740">
    <property type="term" value="F:transferase activity"/>
    <property type="evidence" value="ECO:0007669"/>
    <property type="project" value="UniProtKB-KW"/>
</dbReference>
<dbReference type="InterPro" id="IPR040079">
    <property type="entry name" value="Glutathione_S-Trfase"/>
</dbReference>
<dbReference type="PANTHER" id="PTHR44051:SF8">
    <property type="entry name" value="GLUTATHIONE S-TRANSFERASE GSTA"/>
    <property type="match status" value="1"/>
</dbReference>
<dbReference type="OrthoDB" id="422574at2759"/>